<evidence type="ECO:0000313" key="7">
    <source>
        <dbReference type="Proteomes" id="UP000770717"/>
    </source>
</evidence>
<dbReference type="GO" id="GO:0004603">
    <property type="term" value="F:phenylethanolamine N-methyltransferase activity"/>
    <property type="evidence" value="ECO:0007669"/>
    <property type="project" value="TreeGrafter"/>
</dbReference>
<accession>A0A8J6ES40</accession>
<feature type="binding site" evidence="5">
    <location>
        <position position="24"/>
    </location>
    <ligand>
        <name>S-adenosyl-L-methionine</name>
        <dbReference type="ChEBI" id="CHEBI:59789"/>
    </ligand>
</feature>
<dbReference type="AlphaFoldDB" id="A0A8J6ES40"/>
<sequence length="266" mass="29985">MSSIQAVAESYRLFNPRAYLQNNYVPPRADFTSDDSIMCWKLRRLHEACAKGEIKGRILVDIGSGPTIYQLLSAFEHFQETIMTDYLEVNRQELKMWLNNQPGAFDWSPYFEHVCKLEGKGEPWKDKQKRLQTRVSRVIPVDIHKSSPLGGELAPGSVDCLVSSFCLEACSPNLEAFQKALENVVTLLKPQGHFLWIGALEESYYLAGEARLSVVPVTEDIVKKALCTAKCVVREFSTYVIPPSMKVGVDDVTGIFFVWAQKNASK</sequence>
<dbReference type="NCBIfam" id="NF041360">
    <property type="entry name" value="GntF_guanitoxin"/>
    <property type="match status" value="1"/>
</dbReference>
<evidence type="ECO:0000256" key="1">
    <source>
        <dbReference type="ARBA" id="ARBA00007996"/>
    </source>
</evidence>
<comment type="caution">
    <text evidence="6">The sequence shown here is derived from an EMBL/GenBank/DDBJ whole genome shotgun (WGS) entry which is preliminary data.</text>
</comment>
<keyword evidence="4 5" id="KW-0949">S-adenosyl-L-methionine</keyword>
<dbReference type="PANTHER" id="PTHR10867:SF18">
    <property type="entry name" value="PHENYLETHANOLAMINE N-METHYLTRANSFERASE"/>
    <property type="match status" value="1"/>
</dbReference>
<feature type="binding site" evidence="5">
    <location>
        <position position="19"/>
    </location>
    <ligand>
        <name>S-adenosyl-L-methionine</name>
        <dbReference type="ChEBI" id="CHEBI:59789"/>
    </ligand>
</feature>
<proteinExistence type="inferred from homology"/>
<evidence type="ECO:0000256" key="5">
    <source>
        <dbReference type="PIRSR" id="PIRSR000384-1"/>
    </source>
</evidence>
<dbReference type="GO" id="GO:0005829">
    <property type="term" value="C:cytosol"/>
    <property type="evidence" value="ECO:0007669"/>
    <property type="project" value="TreeGrafter"/>
</dbReference>
<gene>
    <name evidence="6" type="ORF">GDO78_004412</name>
</gene>
<dbReference type="InterPro" id="IPR053384">
    <property type="entry name" value="SAM-dep_methyltransferase"/>
</dbReference>
<dbReference type="FunFam" id="3.40.50.150:FF:000065">
    <property type="entry name" value="Phenylethanolamine N-methyltransferase"/>
    <property type="match status" value="1"/>
</dbReference>
<dbReference type="PIRSF" id="PIRSF000384">
    <property type="entry name" value="PNMTase"/>
    <property type="match status" value="1"/>
</dbReference>
<evidence type="ECO:0000256" key="3">
    <source>
        <dbReference type="ARBA" id="ARBA00022679"/>
    </source>
</evidence>
<dbReference type="SUPFAM" id="SSF53335">
    <property type="entry name" value="S-adenosyl-L-methionine-dependent methyltransferases"/>
    <property type="match status" value="1"/>
</dbReference>
<dbReference type="InterPro" id="IPR000940">
    <property type="entry name" value="NNMT_TEMT_trans"/>
</dbReference>
<keyword evidence="3" id="KW-0808">Transferase</keyword>
<feature type="binding site" evidence="5">
    <location>
        <begin position="63"/>
        <end position="64"/>
    </location>
    <ligand>
        <name>S-adenosyl-L-methionine</name>
        <dbReference type="ChEBI" id="CHEBI:59789"/>
    </ligand>
</feature>
<dbReference type="Proteomes" id="UP000770717">
    <property type="component" value="Unassembled WGS sequence"/>
</dbReference>
<evidence type="ECO:0000256" key="2">
    <source>
        <dbReference type="ARBA" id="ARBA00022603"/>
    </source>
</evidence>
<dbReference type="GO" id="GO:0032259">
    <property type="term" value="P:methylation"/>
    <property type="evidence" value="ECO:0007669"/>
    <property type="project" value="UniProtKB-KW"/>
</dbReference>
<dbReference type="InterPro" id="IPR029063">
    <property type="entry name" value="SAM-dependent_MTases_sf"/>
</dbReference>
<dbReference type="Gene3D" id="3.40.50.150">
    <property type="entry name" value="Vaccinia Virus protein VP39"/>
    <property type="match status" value="1"/>
</dbReference>
<dbReference type="OrthoDB" id="10050085at2759"/>
<dbReference type="PROSITE" id="PS51681">
    <property type="entry name" value="SAM_MT_NNMT_PNMT_TEMT"/>
    <property type="match status" value="1"/>
</dbReference>
<dbReference type="PANTHER" id="PTHR10867">
    <property type="entry name" value="NNMT/PNMT/TEMT FAMILY MEMBER"/>
    <property type="match status" value="1"/>
</dbReference>
<reference evidence="6" key="1">
    <citation type="thesis" date="2020" institute="ProQuest LLC" country="789 East Eisenhower Parkway, Ann Arbor, MI, USA">
        <title>Comparative Genomics and Chromosome Evolution.</title>
        <authorList>
            <person name="Mudd A.B."/>
        </authorList>
    </citation>
    <scope>NUCLEOTIDE SEQUENCE</scope>
    <source>
        <strain evidence="6">HN-11 Male</strain>
        <tissue evidence="6">Kidney and liver</tissue>
    </source>
</reference>
<feature type="binding site" evidence="5">
    <location>
        <position position="85"/>
    </location>
    <ligand>
        <name>S-adenosyl-L-methionine</name>
        <dbReference type="ChEBI" id="CHEBI:59789"/>
    </ligand>
</feature>
<organism evidence="6 7">
    <name type="scientific">Eleutherodactylus coqui</name>
    <name type="common">Puerto Rican coqui</name>
    <dbReference type="NCBI Taxonomy" id="57060"/>
    <lineage>
        <taxon>Eukaryota</taxon>
        <taxon>Metazoa</taxon>
        <taxon>Chordata</taxon>
        <taxon>Craniata</taxon>
        <taxon>Vertebrata</taxon>
        <taxon>Euteleostomi</taxon>
        <taxon>Amphibia</taxon>
        <taxon>Batrachia</taxon>
        <taxon>Anura</taxon>
        <taxon>Neobatrachia</taxon>
        <taxon>Hyloidea</taxon>
        <taxon>Eleutherodactylidae</taxon>
        <taxon>Eleutherodactylinae</taxon>
        <taxon>Eleutherodactylus</taxon>
        <taxon>Eleutherodactylus</taxon>
    </lineage>
</organism>
<comment type="similarity">
    <text evidence="1">Belongs to the class I-like SAM-binding methyltransferase superfamily. NNMT/PNMT/TEMT family.</text>
</comment>
<feature type="binding site" evidence="5">
    <location>
        <position position="90"/>
    </location>
    <ligand>
        <name>S-adenosyl-L-methionine</name>
        <dbReference type="ChEBI" id="CHEBI:59789"/>
    </ligand>
</feature>
<name>A0A8J6ES40_ELECQ</name>
<evidence type="ECO:0008006" key="8">
    <source>
        <dbReference type="Google" id="ProtNLM"/>
    </source>
</evidence>
<evidence type="ECO:0000256" key="4">
    <source>
        <dbReference type="ARBA" id="ARBA00022691"/>
    </source>
</evidence>
<protein>
    <recommendedName>
        <fullName evidence="8">Phenylethanolamine N-methyltransferase</fullName>
    </recommendedName>
</protein>
<dbReference type="Pfam" id="PF01234">
    <property type="entry name" value="NNMT_PNMT_TEMT"/>
    <property type="match status" value="1"/>
</dbReference>
<keyword evidence="2" id="KW-0489">Methyltransferase</keyword>
<dbReference type="EMBL" id="WNTK01000013">
    <property type="protein sequence ID" value="KAG9474100.1"/>
    <property type="molecule type" value="Genomic_DNA"/>
</dbReference>
<evidence type="ECO:0000313" key="6">
    <source>
        <dbReference type="EMBL" id="KAG9474100.1"/>
    </source>
</evidence>
<feature type="binding site" evidence="5">
    <location>
        <position position="69"/>
    </location>
    <ligand>
        <name>S-adenosyl-L-methionine</name>
        <dbReference type="ChEBI" id="CHEBI:59789"/>
    </ligand>
</feature>
<keyword evidence="7" id="KW-1185">Reference proteome</keyword>